<sequence>MGRKLLKEVAGWILLFLIAIGSAKLINEYVLLNVKVPSSSMENTIMTDDRVIGLRCAYLFSEPERGDIVVFPYPDDENVDFIKRVIGLPGETVEGKDGLVYIDGKPLDEEYVKDAIAKDFGPYEVPKNCYFMMGDNRNDSKDSRYWDSKYVKKNTIKGKAYFKYPNFAWLDK</sequence>
<evidence type="ECO:0000256" key="4">
    <source>
        <dbReference type="ARBA" id="ARBA00013208"/>
    </source>
</evidence>
<dbReference type="EC" id="3.4.21.89" evidence="4 7"/>
<dbReference type="PANTHER" id="PTHR43390">
    <property type="entry name" value="SIGNAL PEPTIDASE I"/>
    <property type="match status" value="1"/>
</dbReference>
<dbReference type="RefSeq" id="WP_228352263.1">
    <property type="nucleotide sequence ID" value="NZ_JACEGA010000001.1"/>
</dbReference>
<dbReference type="SUPFAM" id="SSF51306">
    <property type="entry name" value="LexA/Signal peptidase"/>
    <property type="match status" value="1"/>
</dbReference>
<dbReference type="PROSITE" id="PS00761">
    <property type="entry name" value="SPASE_I_3"/>
    <property type="match status" value="1"/>
</dbReference>
<dbReference type="CDD" id="cd06530">
    <property type="entry name" value="S26_SPase_I"/>
    <property type="match status" value="1"/>
</dbReference>
<dbReference type="PRINTS" id="PR00727">
    <property type="entry name" value="LEADERPTASE"/>
</dbReference>
<gene>
    <name evidence="9" type="primary">lepB</name>
    <name evidence="9" type="ORF">H0486_06630</name>
</gene>
<name>A0A839JYT4_9FIRM</name>
<dbReference type="EMBL" id="JACEGA010000001">
    <property type="protein sequence ID" value="MBB2182546.1"/>
    <property type="molecule type" value="Genomic_DNA"/>
</dbReference>
<comment type="similarity">
    <text evidence="3 7">Belongs to the peptidase S26 family.</text>
</comment>
<dbReference type="PANTHER" id="PTHR43390:SF1">
    <property type="entry name" value="CHLOROPLAST PROCESSING PEPTIDASE"/>
    <property type="match status" value="1"/>
</dbReference>
<dbReference type="GO" id="GO:0006465">
    <property type="term" value="P:signal peptide processing"/>
    <property type="evidence" value="ECO:0007669"/>
    <property type="project" value="InterPro"/>
</dbReference>
<comment type="subcellular location">
    <subcellularLocation>
        <location evidence="2">Cell membrane</location>
        <topology evidence="2">Single-pass type II membrane protein</topology>
    </subcellularLocation>
    <subcellularLocation>
        <location evidence="7">Membrane</location>
        <topology evidence="7">Single-pass type II membrane protein</topology>
    </subcellularLocation>
</comment>
<comment type="caution">
    <text evidence="9">The sequence shown here is derived from an EMBL/GenBank/DDBJ whole genome shotgun (WGS) entry which is preliminary data.</text>
</comment>
<dbReference type="InterPro" id="IPR019758">
    <property type="entry name" value="Pept_S26A_signal_pept_1_CS"/>
</dbReference>
<reference evidence="9 10" key="1">
    <citation type="submission" date="2020-07" db="EMBL/GenBank/DDBJ databases">
        <title>Characterization and genome sequencing of isolate MD1, a novel member within the family Lachnospiraceae.</title>
        <authorList>
            <person name="Rettenmaier R."/>
            <person name="Di Bello L."/>
            <person name="Zinser C."/>
            <person name="Scheitz K."/>
            <person name="Liebl W."/>
            <person name="Zverlov V."/>
        </authorList>
    </citation>
    <scope>NUCLEOTIDE SEQUENCE [LARGE SCALE GENOMIC DNA]</scope>
    <source>
        <strain evidence="9 10">MD1</strain>
    </source>
</reference>
<dbReference type="AlphaFoldDB" id="A0A839JYT4"/>
<keyword evidence="10" id="KW-1185">Reference proteome</keyword>
<dbReference type="InterPro" id="IPR019533">
    <property type="entry name" value="Peptidase_S26"/>
</dbReference>
<dbReference type="Gene3D" id="2.10.109.10">
    <property type="entry name" value="Umud Fragment, subunit A"/>
    <property type="match status" value="1"/>
</dbReference>
<dbReference type="GO" id="GO:0009003">
    <property type="term" value="F:signal peptidase activity"/>
    <property type="evidence" value="ECO:0007669"/>
    <property type="project" value="UniProtKB-EC"/>
</dbReference>
<keyword evidence="7" id="KW-0645">Protease</keyword>
<evidence type="ECO:0000259" key="8">
    <source>
        <dbReference type="Pfam" id="PF10502"/>
    </source>
</evidence>
<organism evidence="9 10">
    <name type="scientific">Variimorphobacter saccharofermentans</name>
    <dbReference type="NCBI Taxonomy" id="2755051"/>
    <lineage>
        <taxon>Bacteria</taxon>
        <taxon>Bacillati</taxon>
        <taxon>Bacillota</taxon>
        <taxon>Clostridia</taxon>
        <taxon>Lachnospirales</taxon>
        <taxon>Lachnospiraceae</taxon>
        <taxon>Variimorphobacter</taxon>
    </lineage>
</organism>
<feature type="active site" evidence="6">
    <location>
        <position position="83"/>
    </location>
</feature>
<dbReference type="InterPro" id="IPR036286">
    <property type="entry name" value="LexA/Signal_pep-like_sf"/>
</dbReference>
<comment type="catalytic activity">
    <reaction evidence="1 7">
        <text>Cleavage of hydrophobic, N-terminal signal or leader sequences from secreted and periplasmic proteins.</text>
        <dbReference type="EC" id="3.4.21.89"/>
    </reaction>
</comment>
<feature type="domain" description="Peptidase S26" evidence="8">
    <location>
        <begin position="11"/>
        <end position="164"/>
    </location>
</feature>
<evidence type="ECO:0000256" key="7">
    <source>
        <dbReference type="RuleBase" id="RU362042"/>
    </source>
</evidence>
<evidence type="ECO:0000256" key="2">
    <source>
        <dbReference type="ARBA" id="ARBA00004401"/>
    </source>
</evidence>
<keyword evidence="5 7" id="KW-0378">Hydrolase</keyword>
<dbReference type="GO" id="GO:0005886">
    <property type="term" value="C:plasma membrane"/>
    <property type="evidence" value="ECO:0007669"/>
    <property type="project" value="UniProtKB-SubCell"/>
</dbReference>
<proteinExistence type="inferred from homology"/>
<dbReference type="NCBIfam" id="TIGR02227">
    <property type="entry name" value="sigpep_I_bact"/>
    <property type="match status" value="1"/>
</dbReference>
<evidence type="ECO:0000256" key="6">
    <source>
        <dbReference type="PIRSR" id="PIRSR600223-1"/>
    </source>
</evidence>
<dbReference type="Pfam" id="PF10502">
    <property type="entry name" value="Peptidase_S26"/>
    <property type="match status" value="1"/>
</dbReference>
<evidence type="ECO:0000313" key="10">
    <source>
        <dbReference type="Proteomes" id="UP000574276"/>
    </source>
</evidence>
<evidence type="ECO:0000256" key="1">
    <source>
        <dbReference type="ARBA" id="ARBA00000677"/>
    </source>
</evidence>
<dbReference type="GO" id="GO:0004252">
    <property type="term" value="F:serine-type endopeptidase activity"/>
    <property type="evidence" value="ECO:0007669"/>
    <property type="project" value="InterPro"/>
</dbReference>
<dbReference type="InterPro" id="IPR000223">
    <property type="entry name" value="Pept_S26A_signal_pept_1"/>
</dbReference>
<protein>
    <recommendedName>
        <fullName evidence="4 7">Signal peptidase I</fullName>
        <ecNumber evidence="4 7">3.4.21.89</ecNumber>
    </recommendedName>
</protein>
<accession>A0A839JYT4</accession>
<evidence type="ECO:0000256" key="5">
    <source>
        <dbReference type="ARBA" id="ARBA00022801"/>
    </source>
</evidence>
<feature type="active site" evidence="6">
    <location>
        <position position="40"/>
    </location>
</feature>
<evidence type="ECO:0000313" key="9">
    <source>
        <dbReference type="EMBL" id="MBB2182546.1"/>
    </source>
</evidence>
<evidence type="ECO:0000256" key="3">
    <source>
        <dbReference type="ARBA" id="ARBA00009370"/>
    </source>
</evidence>
<dbReference type="Proteomes" id="UP000574276">
    <property type="component" value="Unassembled WGS sequence"/>
</dbReference>